<dbReference type="AlphaFoldDB" id="A0A387FLL8"/>
<dbReference type="InterPro" id="IPR013813">
    <property type="entry name" value="Endoribo_LPSP/chorism_mut-like"/>
</dbReference>
<protein>
    <submittedName>
        <fullName evidence="1">RidA family protein</fullName>
    </submittedName>
</protein>
<dbReference type="RefSeq" id="WP_120703236.1">
    <property type="nucleotide sequence ID" value="NZ_CP032694.1"/>
</dbReference>
<dbReference type="Proteomes" id="UP000282195">
    <property type="component" value="Chromosome"/>
</dbReference>
<proteinExistence type="predicted"/>
<dbReference type="KEGG" id="rjg:CCGE525_04495"/>
<evidence type="ECO:0000313" key="1">
    <source>
        <dbReference type="EMBL" id="AYG58155.1"/>
    </source>
</evidence>
<dbReference type="InterPro" id="IPR035959">
    <property type="entry name" value="RutC-like_sf"/>
</dbReference>
<name>A0A387FLL8_9HYPH</name>
<dbReference type="Gene3D" id="3.30.1330.40">
    <property type="entry name" value="RutC-like"/>
    <property type="match status" value="1"/>
</dbReference>
<dbReference type="OrthoDB" id="9806350at2"/>
<keyword evidence="2" id="KW-1185">Reference proteome</keyword>
<dbReference type="SUPFAM" id="SSF55298">
    <property type="entry name" value="YjgF-like"/>
    <property type="match status" value="1"/>
</dbReference>
<organism evidence="1 2">
    <name type="scientific">Rhizobium jaguaris</name>
    <dbReference type="NCBI Taxonomy" id="1312183"/>
    <lineage>
        <taxon>Bacteria</taxon>
        <taxon>Pseudomonadati</taxon>
        <taxon>Pseudomonadota</taxon>
        <taxon>Alphaproteobacteria</taxon>
        <taxon>Hyphomicrobiales</taxon>
        <taxon>Rhizobiaceae</taxon>
        <taxon>Rhizobium/Agrobacterium group</taxon>
        <taxon>Rhizobium</taxon>
    </lineage>
</organism>
<gene>
    <name evidence="1" type="ORF">CCGE525_04495</name>
</gene>
<accession>A0A387FLL8</accession>
<evidence type="ECO:0000313" key="2">
    <source>
        <dbReference type="Proteomes" id="UP000282195"/>
    </source>
</evidence>
<dbReference type="EMBL" id="CP032694">
    <property type="protein sequence ID" value="AYG58155.1"/>
    <property type="molecule type" value="Genomic_DNA"/>
</dbReference>
<reference evidence="1 2" key="1">
    <citation type="submission" date="2018-10" db="EMBL/GenBank/DDBJ databases">
        <title>Rhizobium etli, R. leguminosarum and a new Rhizobium genospecies from Phaseolus dumosus.</title>
        <authorList>
            <person name="Ramirez-Puebla S.T."/>
            <person name="Rogel-Hernandez M.A."/>
            <person name="Guerrero G."/>
            <person name="Ormeno-Orrillo E."/>
            <person name="Martinez-Romero J.C."/>
            <person name="Negrete-Yankelevich S."/>
            <person name="Martinez-Romero E."/>
        </authorList>
    </citation>
    <scope>NUCLEOTIDE SEQUENCE [LARGE SCALE GENOMIC DNA]</scope>
    <source>
        <strain evidence="1 2">CCGE525</strain>
    </source>
</reference>
<sequence>MAHIESRLTALGLQLPQPIKLPPDVVLRFPWVRIHGNRAFISGHGALAPDGSIATPLGKVGRDLSLEEAYHAAKLTGLAMLASLKVPIPMKPPLCSEMIAPLDSGMISPPV</sequence>
<dbReference type="CDD" id="cd02199">
    <property type="entry name" value="YjgF_YER057c_UK114_like_1"/>
    <property type="match status" value="1"/>
</dbReference>